<reference evidence="1 2" key="1">
    <citation type="journal article" date="2018" name="Front. Plant Sci.">
        <title>Red Clover (Trifolium pratense) and Zigzag Clover (T. medium) - A Picture of Genomic Similarities and Differences.</title>
        <authorList>
            <person name="Dluhosova J."/>
            <person name="Istvanek J."/>
            <person name="Nedelnik J."/>
            <person name="Repkova J."/>
        </authorList>
    </citation>
    <scope>NUCLEOTIDE SEQUENCE [LARGE SCALE GENOMIC DNA]</scope>
    <source>
        <strain evidence="2">cv. 10/8</strain>
        <tissue evidence="1">Leaf</tissue>
    </source>
</reference>
<dbReference type="EMBL" id="LXQA011251160">
    <property type="protein sequence ID" value="MCI90680.1"/>
    <property type="molecule type" value="Genomic_DNA"/>
</dbReference>
<sequence>MATVADRQQFSNHSNIIVNLYGTNITVTVTTSG</sequence>
<keyword evidence="2" id="KW-1185">Reference proteome</keyword>
<accession>A0A392VW54</accession>
<dbReference type="Proteomes" id="UP000265520">
    <property type="component" value="Unassembled WGS sequence"/>
</dbReference>
<name>A0A392VW54_9FABA</name>
<comment type="caution">
    <text evidence="1">The sequence shown here is derived from an EMBL/GenBank/DDBJ whole genome shotgun (WGS) entry which is preliminary data.</text>
</comment>
<proteinExistence type="predicted"/>
<dbReference type="AlphaFoldDB" id="A0A392VW54"/>
<evidence type="ECO:0000313" key="1">
    <source>
        <dbReference type="EMBL" id="MCI90680.1"/>
    </source>
</evidence>
<evidence type="ECO:0000313" key="2">
    <source>
        <dbReference type="Proteomes" id="UP000265520"/>
    </source>
</evidence>
<feature type="non-terminal residue" evidence="1">
    <location>
        <position position="33"/>
    </location>
</feature>
<protein>
    <submittedName>
        <fullName evidence="1">Uncharacterized protein</fullName>
    </submittedName>
</protein>
<organism evidence="1 2">
    <name type="scientific">Trifolium medium</name>
    <dbReference type="NCBI Taxonomy" id="97028"/>
    <lineage>
        <taxon>Eukaryota</taxon>
        <taxon>Viridiplantae</taxon>
        <taxon>Streptophyta</taxon>
        <taxon>Embryophyta</taxon>
        <taxon>Tracheophyta</taxon>
        <taxon>Spermatophyta</taxon>
        <taxon>Magnoliopsida</taxon>
        <taxon>eudicotyledons</taxon>
        <taxon>Gunneridae</taxon>
        <taxon>Pentapetalae</taxon>
        <taxon>rosids</taxon>
        <taxon>fabids</taxon>
        <taxon>Fabales</taxon>
        <taxon>Fabaceae</taxon>
        <taxon>Papilionoideae</taxon>
        <taxon>50 kb inversion clade</taxon>
        <taxon>NPAAA clade</taxon>
        <taxon>Hologalegina</taxon>
        <taxon>IRL clade</taxon>
        <taxon>Trifolieae</taxon>
        <taxon>Trifolium</taxon>
    </lineage>
</organism>